<dbReference type="GO" id="GO:0016746">
    <property type="term" value="F:acyltransferase activity"/>
    <property type="evidence" value="ECO:0007669"/>
    <property type="project" value="UniProtKB-KW"/>
</dbReference>
<dbReference type="SUPFAM" id="SSF53474">
    <property type="entry name" value="alpha/beta-Hydrolases"/>
    <property type="match status" value="1"/>
</dbReference>
<evidence type="ECO:0000313" key="3">
    <source>
        <dbReference type="Proteomes" id="UP000014155"/>
    </source>
</evidence>
<sequence length="274" mass="31644">MECQLRDISVYYEEYGEGRPIIMIHGYTIDHRMMVGCMEPILNTIQGYKRIYLDLPGMGRTKGEQWITSSDKMLEVVLQFIEKVIPGQRYLLAGESYGGYLARGVAYHQANNIDGLFLLCPVVKERDNNRTLPQKTVLVRNKSLLGGLSKEEAEGFEEMSVVQSMEILERYKSEILSGVNMADMGFLEKLRENYYFSFEAGLIDHKYEKPALFILGRQDSCVGYKDAWDILEKYPRATFAVLDRAGHNLQFEQVDLFEAMVKEWLFRIKESLQV</sequence>
<dbReference type="STRING" id="1195236.CTER_4725"/>
<dbReference type="Pfam" id="PF12146">
    <property type="entry name" value="Hydrolase_4"/>
    <property type="match status" value="1"/>
</dbReference>
<keyword evidence="2" id="KW-0378">Hydrolase</keyword>
<dbReference type="AlphaFoldDB" id="S0FIB7"/>
<dbReference type="EMBL" id="AORV01000065">
    <property type="protein sequence ID" value="EMS69821.1"/>
    <property type="molecule type" value="Genomic_DNA"/>
</dbReference>
<accession>S0FIB7</accession>
<dbReference type="eggNOG" id="COG0596">
    <property type="taxonomic scope" value="Bacteria"/>
</dbReference>
<reference evidence="2 3" key="1">
    <citation type="journal article" date="2013" name="Genome Announc.">
        <title>Draft Genome Sequence of the Cellulolytic, Mesophilic, Anaerobic Bacterium Clostridium termitidis Strain CT1112 (DSM 5398).</title>
        <authorList>
            <person name="Lal S."/>
            <person name="Ramachandran U."/>
            <person name="Zhang X."/>
            <person name="Munir R."/>
            <person name="Sparling R."/>
            <person name="Levin D.B."/>
        </authorList>
    </citation>
    <scope>NUCLEOTIDE SEQUENCE [LARGE SCALE GENOMIC DNA]</scope>
    <source>
        <strain evidence="2 3">CT1112</strain>
    </source>
</reference>
<dbReference type="Gene3D" id="3.40.50.1820">
    <property type="entry name" value="alpha/beta hydrolase"/>
    <property type="match status" value="1"/>
</dbReference>
<proteinExistence type="predicted"/>
<name>S0FIB7_RUMCE</name>
<dbReference type="GO" id="GO:0016787">
    <property type="term" value="F:hydrolase activity"/>
    <property type="evidence" value="ECO:0007669"/>
    <property type="project" value="UniProtKB-KW"/>
</dbReference>
<dbReference type="InterPro" id="IPR050266">
    <property type="entry name" value="AB_hydrolase_sf"/>
</dbReference>
<dbReference type="PANTHER" id="PTHR43798">
    <property type="entry name" value="MONOACYLGLYCEROL LIPASE"/>
    <property type="match status" value="1"/>
</dbReference>
<organism evidence="2 3">
    <name type="scientific">Ruminiclostridium cellobioparum subsp. termitidis CT1112</name>
    <dbReference type="NCBI Taxonomy" id="1195236"/>
    <lineage>
        <taxon>Bacteria</taxon>
        <taxon>Bacillati</taxon>
        <taxon>Bacillota</taxon>
        <taxon>Clostridia</taxon>
        <taxon>Eubacteriales</taxon>
        <taxon>Oscillospiraceae</taxon>
        <taxon>Ruminiclostridium</taxon>
    </lineage>
</organism>
<dbReference type="PATRIC" id="fig|1195236.3.peg.4910"/>
<feature type="domain" description="Serine aminopeptidase S33" evidence="1">
    <location>
        <begin position="46"/>
        <end position="253"/>
    </location>
</feature>
<dbReference type="PANTHER" id="PTHR43798:SF6">
    <property type="entry name" value="HYDROLASE, PUTATIVE (AFU_ORTHOLOGUE AFUA_4G13070)-RELATED"/>
    <property type="match status" value="1"/>
</dbReference>
<keyword evidence="3" id="KW-1185">Reference proteome</keyword>
<evidence type="ECO:0000259" key="1">
    <source>
        <dbReference type="Pfam" id="PF12146"/>
    </source>
</evidence>
<keyword evidence="2" id="KW-0808">Transferase</keyword>
<dbReference type="Proteomes" id="UP000014155">
    <property type="component" value="Unassembled WGS sequence"/>
</dbReference>
<dbReference type="InterPro" id="IPR029058">
    <property type="entry name" value="AB_hydrolase_fold"/>
</dbReference>
<dbReference type="InterPro" id="IPR022742">
    <property type="entry name" value="Hydrolase_4"/>
</dbReference>
<comment type="caution">
    <text evidence="2">The sequence shown here is derived from an EMBL/GenBank/DDBJ whole genome shotgun (WGS) entry which is preliminary data.</text>
</comment>
<gene>
    <name evidence="2" type="ORF">CTER_4725</name>
</gene>
<dbReference type="RefSeq" id="WP_004630233.1">
    <property type="nucleotide sequence ID" value="NZ_AORV01000065.1"/>
</dbReference>
<protein>
    <submittedName>
        <fullName evidence="2">Putative hydrolases or acyltransferases (Alpha/beta hydrolase superfamily)</fullName>
    </submittedName>
</protein>
<evidence type="ECO:0000313" key="2">
    <source>
        <dbReference type="EMBL" id="EMS69821.1"/>
    </source>
</evidence>
<keyword evidence="2" id="KW-0012">Acyltransferase</keyword>